<comment type="caution">
    <text evidence="1">The sequence shown here is derived from an EMBL/GenBank/DDBJ whole genome shotgun (WGS) entry which is preliminary data.</text>
</comment>
<organism evidence="1 2">
    <name type="scientific">Amycolatopsis taiwanensis</name>
    <dbReference type="NCBI Taxonomy" id="342230"/>
    <lineage>
        <taxon>Bacteria</taxon>
        <taxon>Bacillati</taxon>
        <taxon>Actinomycetota</taxon>
        <taxon>Actinomycetes</taxon>
        <taxon>Pseudonocardiales</taxon>
        <taxon>Pseudonocardiaceae</taxon>
        <taxon>Amycolatopsis</taxon>
    </lineage>
</organism>
<evidence type="ECO:0000313" key="2">
    <source>
        <dbReference type="Proteomes" id="UP001165136"/>
    </source>
</evidence>
<accession>A0A9W6R661</accession>
<sequence>MQEEVNPQPPDPQAGITAAMAGLDGLDGVPLAEHVERFDAVHTELTAALSTIDKV</sequence>
<dbReference type="AlphaFoldDB" id="A0A9W6R661"/>
<gene>
    <name evidence="1" type="ORF">Atai01_67780</name>
</gene>
<keyword evidence="2" id="KW-1185">Reference proteome</keyword>
<reference evidence="1" key="1">
    <citation type="submission" date="2023-03" db="EMBL/GenBank/DDBJ databases">
        <title>Amycolatopsis taiwanensis NBRC 103393.</title>
        <authorList>
            <person name="Ichikawa N."/>
            <person name="Sato H."/>
            <person name="Tonouchi N."/>
        </authorList>
    </citation>
    <scope>NUCLEOTIDE SEQUENCE</scope>
    <source>
        <strain evidence="1">NBRC 103393</strain>
    </source>
</reference>
<dbReference type="Proteomes" id="UP001165136">
    <property type="component" value="Unassembled WGS sequence"/>
</dbReference>
<dbReference type="EMBL" id="BSTI01000020">
    <property type="protein sequence ID" value="GLY70159.1"/>
    <property type="molecule type" value="Genomic_DNA"/>
</dbReference>
<evidence type="ECO:0000313" key="1">
    <source>
        <dbReference type="EMBL" id="GLY70159.1"/>
    </source>
</evidence>
<name>A0A9W6R661_9PSEU</name>
<protein>
    <submittedName>
        <fullName evidence="1">Uncharacterized protein</fullName>
    </submittedName>
</protein>
<dbReference type="RefSeq" id="WP_285489431.1">
    <property type="nucleotide sequence ID" value="NZ_BSTI01000020.1"/>
</dbReference>
<proteinExistence type="predicted"/>